<evidence type="ECO:0000313" key="2">
    <source>
        <dbReference type="EMBL" id="PIL42971.1"/>
    </source>
</evidence>
<gene>
    <name evidence="2" type="ORF">CR105_21665</name>
</gene>
<dbReference type="Proteomes" id="UP000230390">
    <property type="component" value="Unassembled WGS sequence"/>
</dbReference>
<evidence type="ECO:0008006" key="4">
    <source>
        <dbReference type="Google" id="ProtNLM"/>
    </source>
</evidence>
<feature type="chain" id="PRO_5013621031" description="DUF4852 domain-containing protein" evidence="1">
    <location>
        <begin position="26"/>
        <end position="269"/>
    </location>
</feature>
<dbReference type="EMBL" id="PDOC01000018">
    <property type="protein sequence ID" value="PIL42971.1"/>
    <property type="molecule type" value="Genomic_DNA"/>
</dbReference>
<reference evidence="2 3" key="1">
    <citation type="submission" date="2017-10" db="EMBL/GenBank/DDBJ databases">
        <title>Massilia psychrophilum sp. nov., a novel purple-pigmented bacterium isolated from Tianshan glacier, Xinjiang Municipality, China.</title>
        <authorList>
            <person name="Wang H."/>
        </authorList>
    </citation>
    <scope>NUCLEOTIDE SEQUENCE [LARGE SCALE GENOMIC DNA]</scope>
    <source>
        <strain evidence="2 3">JCM 30074</strain>
    </source>
</reference>
<proteinExistence type="predicted"/>
<dbReference type="PROSITE" id="PS51257">
    <property type="entry name" value="PROKAR_LIPOPROTEIN"/>
    <property type="match status" value="1"/>
</dbReference>
<evidence type="ECO:0000256" key="1">
    <source>
        <dbReference type="SAM" id="SignalP"/>
    </source>
</evidence>
<accession>A0A2G8TAB2</accession>
<dbReference type="AlphaFoldDB" id="A0A2G8TAB2"/>
<name>A0A2G8TAB2_9BURK</name>
<sequence length="269" mass="29933">MNNKIFAAFALATSVACNFHSVAHAADAPQAAIYTDSYFESQKIAPITYKNLVVAHLSARYRANATNDKNFSTELENFLGYTMPDFNRVYHARKLSGMRTESESDDSIIAKYRPQVMGASPTSEVYLDVTLAVKIVSQGRLVNEYDVNANGLGATFDIDAYPIESGAQFANDDHATRITFNPAKYKITVPYAKADFQRAVYDAVSNSRPLTKSYRARLVLKITGCERNQQSGFRGAVVCTPELTSYQLFDSVDVRADRLMKTATIRLER</sequence>
<feature type="signal peptide" evidence="1">
    <location>
        <begin position="1"/>
        <end position="25"/>
    </location>
</feature>
<protein>
    <recommendedName>
        <fullName evidence="4">DUF4852 domain-containing protein</fullName>
    </recommendedName>
</protein>
<comment type="caution">
    <text evidence="2">The sequence shown here is derived from an EMBL/GenBank/DDBJ whole genome shotgun (WGS) entry which is preliminary data.</text>
</comment>
<dbReference type="RefSeq" id="WP_099792096.1">
    <property type="nucleotide sequence ID" value="NZ_JBHLYV010000018.1"/>
</dbReference>
<organism evidence="2 3">
    <name type="scientific">Massilia eurypsychrophila</name>
    <dbReference type="NCBI Taxonomy" id="1485217"/>
    <lineage>
        <taxon>Bacteria</taxon>
        <taxon>Pseudomonadati</taxon>
        <taxon>Pseudomonadota</taxon>
        <taxon>Betaproteobacteria</taxon>
        <taxon>Burkholderiales</taxon>
        <taxon>Oxalobacteraceae</taxon>
        <taxon>Telluria group</taxon>
        <taxon>Massilia</taxon>
    </lineage>
</organism>
<evidence type="ECO:0000313" key="3">
    <source>
        <dbReference type="Proteomes" id="UP000230390"/>
    </source>
</evidence>
<keyword evidence="1" id="KW-0732">Signal</keyword>
<keyword evidence="3" id="KW-1185">Reference proteome</keyword>